<dbReference type="PIRSF" id="PIRSF006060">
    <property type="entry name" value="AA_transporter"/>
    <property type="match status" value="1"/>
</dbReference>
<gene>
    <name evidence="7" type="ordered locus">ACP_0855</name>
</gene>
<evidence type="ECO:0000313" key="8">
    <source>
        <dbReference type="Proteomes" id="UP000002207"/>
    </source>
</evidence>
<dbReference type="eggNOG" id="COG0531">
    <property type="taxonomic scope" value="Bacteria"/>
</dbReference>
<evidence type="ECO:0000256" key="4">
    <source>
        <dbReference type="ARBA" id="ARBA00023136"/>
    </source>
</evidence>
<feature type="transmembrane region" description="Helical" evidence="5">
    <location>
        <begin position="237"/>
        <end position="259"/>
    </location>
</feature>
<name>C1F2V4_ACIC5</name>
<feature type="transmembrane region" description="Helical" evidence="5">
    <location>
        <begin position="197"/>
        <end position="216"/>
    </location>
</feature>
<accession>C1F2V4</accession>
<dbReference type="GO" id="GO:0016020">
    <property type="term" value="C:membrane"/>
    <property type="evidence" value="ECO:0007669"/>
    <property type="project" value="UniProtKB-SubCell"/>
</dbReference>
<evidence type="ECO:0000256" key="2">
    <source>
        <dbReference type="ARBA" id="ARBA00022692"/>
    </source>
</evidence>
<organism evidence="7 8">
    <name type="scientific">Acidobacterium capsulatum (strain ATCC 51196 / DSM 11244 / BCRC 80197 / JCM 7670 / NBRC 15755 / NCIMB 13165 / 161)</name>
    <dbReference type="NCBI Taxonomy" id="240015"/>
    <lineage>
        <taxon>Bacteria</taxon>
        <taxon>Pseudomonadati</taxon>
        <taxon>Acidobacteriota</taxon>
        <taxon>Terriglobia</taxon>
        <taxon>Terriglobales</taxon>
        <taxon>Acidobacteriaceae</taxon>
        <taxon>Acidobacterium</taxon>
    </lineage>
</organism>
<keyword evidence="8" id="KW-1185">Reference proteome</keyword>
<feature type="transmembrane region" description="Helical" evidence="5">
    <location>
        <begin position="21"/>
        <end position="41"/>
    </location>
</feature>
<comment type="subcellular location">
    <subcellularLocation>
        <location evidence="1">Membrane</location>
        <topology evidence="1">Multi-pass membrane protein</topology>
    </subcellularLocation>
</comment>
<dbReference type="EMBL" id="CP001472">
    <property type="protein sequence ID" value="ACO32141.1"/>
    <property type="molecule type" value="Genomic_DNA"/>
</dbReference>
<dbReference type="InParanoid" id="C1F2V4"/>
<dbReference type="Proteomes" id="UP000002207">
    <property type="component" value="Chromosome"/>
</dbReference>
<feature type="transmembrane region" description="Helical" evidence="5">
    <location>
        <begin position="153"/>
        <end position="177"/>
    </location>
</feature>
<sequence length="442" mass="48047">MSTDAAPTVPVLRRSLKLWHLILYGIIIIQPTAPMSIYGVVSNAARGHVVTTILIAMVAMLLTAVSYGRMARVYPSAGSAYTYVAQELHPLAGYIVGWSMLMDYMLNPIICAVWCSVAAQGMLPQIPYAAWVLAFVLVFTGLNLLGVQASARVNALLAAGMGIVVAVFLAFAFHYIATVLHPVGWAWLAPFYDPVTFSVSRIFHGTSIAVLTYIGFDGISTMSEEVENPRRNIMLGTVFTCVAIGLLSAVEVYAAQLAWPAGWHFPPALVDTAFVHVGLRVGGRFLFFLLNLTLLVANMGSGIAAQFGAARLLYGMGRDNALPKRIFGVISPRTGIPRNNVLLLGGATLAGALLLSYERGAELLNFGAFIAFMCVNIAALVHYRFRSKEKVRLAVTIPLLGFLICGFIWLHLTRDAQVLGAGWIAIGLILYFAMHRRRKSRR</sequence>
<feature type="transmembrane region" description="Helical" evidence="5">
    <location>
        <begin position="285"/>
        <end position="314"/>
    </location>
</feature>
<dbReference type="InterPro" id="IPR004841">
    <property type="entry name" value="AA-permease/SLC12A_dom"/>
</dbReference>
<feature type="domain" description="Amino acid permease/ SLC12A" evidence="6">
    <location>
        <begin position="36"/>
        <end position="411"/>
    </location>
</feature>
<dbReference type="FunCoup" id="C1F2V4">
    <property type="interactions" value="131"/>
</dbReference>
<proteinExistence type="predicted"/>
<evidence type="ECO:0000256" key="3">
    <source>
        <dbReference type="ARBA" id="ARBA00022989"/>
    </source>
</evidence>
<dbReference type="AlphaFoldDB" id="C1F2V4"/>
<evidence type="ECO:0000313" key="7">
    <source>
        <dbReference type="EMBL" id="ACO32141.1"/>
    </source>
</evidence>
<keyword evidence="3 5" id="KW-1133">Transmembrane helix</keyword>
<dbReference type="PANTHER" id="PTHR42770">
    <property type="entry name" value="AMINO ACID TRANSPORTER-RELATED"/>
    <property type="match status" value="1"/>
</dbReference>
<dbReference type="HOGENOM" id="CLU_007946_6_1_0"/>
<keyword evidence="4 5" id="KW-0472">Membrane</keyword>
<dbReference type="KEGG" id="aca:ACP_0855"/>
<dbReference type="Pfam" id="PF00324">
    <property type="entry name" value="AA_permease"/>
    <property type="match status" value="1"/>
</dbReference>
<protein>
    <submittedName>
        <fullName evidence="7">Amino acid transporter, amino acid-polyamine-organocation (APC) family</fullName>
    </submittedName>
</protein>
<evidence type="ECO:0000256" key="5">
    <source>
        <dbReference type="SAM" id="Phobius"/>
    </source>
</evidence>
<keyword evidence="2 5" id="KW-0812">Transmembrane</keyword>
<dbReference type="GO" id="GO:0055085">
    <property type="term" value="P:transmembrane transport"/>
    <property type="evidence" value="ECO:0007669"/>
    <property type="project" value="InterPro"/>
</dbReference>
<dbReference type="RefSeq" id="WP_015896021.1">
    <property type="nucleotide sequence ID" value="NC_012483.1"/>
</dbReference>
<evidence type="ECO:0000256" key="1">
    <source>
        <dbReference type="ARBA" id="ARBA00004141"/>
    </source>
</evidence>
<dbReference type="PANTHER" id="PTHR42770:SF8">
    <property type="entry name" value="PUTRESCINE IMPORTER PUUP"/>
    <property type="match status" value="1"/>
</dbReference>
<feature type="transmembrane region" description="Helical" evidence="5">
    <location>
        <begin position="416"/>
        <end position="434"/>
    </location>
</feature>
<feature type="transmembrane region" description="Helical" evidence="5">
    <location>
        <begin position="363"/>
        <end position="381"/>
    </location>
</feature>
<feature type="transmembrane region" description="Helical" evidence="5">
    <location>
        <begin position="47"/>
        <end position="67"/>
    </location>
</feature>
<feature type="transmembrane region" description="Helical" evidence="5">
    <location>
        <begin position="393"/>
        <end position="410"/>
    </location>
</feature>
<feature type="transmembrane region" description="Helical" evidence="5">
    <location>
        <begin position="341"/>
        <end position="357"/>
    </location>
</feature>
<feature type="transmembrane region" description="Helical" evidence="5">
    <location>
        <begin position="128"/>
        <end position="146"/>
    </location>
</feature>
<dbReference type="InterPro" id="IPR050367">
    <property type="entry name" value="APC_superfamily"/>
</dbReference>
<reference evidence="7 8" key="1">
    <citation type="journal article" date="2009" name="Appl. Environ. Microbiol.">
        <title>Three genomes from the phylum Acidobacteria provide insight into the lifestyles of these microorganisms in soils.</title>
        <authorList>
            <person name="Ward N.L."/>
            <person name="Challacombe J.F."/>
            <person name="Janssen P.H."/>
            <person name="Henrissat B."/>
            <person name="Coutinho P.M."/>
            <person name="Wu M."/>
            <person name="Xie G."/>
            <person name="Haft D.H."/>
            <person name="Sait M."/>
            <person name="Badger J."/>
            <person name="Barabote R.D."/>
            <person name="Bradley B."/>
            <person name="Brettin T.S."/>
            <person name="Brinkac L.M."/>
            <person name="Bruce D."/>
            <person name="Creasy T."/>
            <person name="Daugherty S.C."/>
            <person name="Davidsen T.M."/>
            <person name="DeBoy R.T."/>
            <person name="Detter J.C."/>
            <person name="Dodson R.J."/>
            <person name="Durkin A.S."/>
            <person name="Ganapathy A."/>
            <person name="Gwinn-Giglio M."/>
            <person name="Han C.S."/>
            <person name="Khouri H."/>
            <person name="Kiss H."/>
            <person name="Kothari S.P."/>
            <person name="Madupu R."/>
            <person name="Nelson K.E."/>
            <person name="Nelson W.C."/>
            <person name="Paulsen I."/>
            <person name="Penn K."/>
            <person name="Ren Q."/>
            <person name="Rosovitz M.J."/>
            <person name="Selengut J.D."/>
            <person name="Shrivastava S."/>
            <person name="Sullivan S.A."/>
            <person name="Tapia R."/>
            <person name="Thompson L.S."/>
            <person name="Watkins K.L."/>
            <person name="Yang Q."/>
            <person name="Yu C."/>
            <person name="Zafar N."/>
            <person name="Zhou L."/>
            <person name="Kuske C.R."/>
        </authorList>
    </citation>
    <scope>NUCLEOTIDE SEQUENCE [LARGE SCALE GENOMIC DNA]</scope>
    <source>
        <strain evidence="8">ATCC 51196 / DSM 11244 / BCRC 80197 / JCM 7670 / NBRC 15755 / NCIMB 13165 / 161</strain>
    </source>
</reference>
<dbReference type="Gene3D" id="1.20.1740.10">
    <property type="entry name" value="Amino acid/polyamine transporter I"/>
    <property type="match status" value="1"/>
</dbReference>
<evidence type="ECO:0000259" key="6">
    <source>
        <dbReference type="Pfam" id="PF00324"/>
    </source>
</evidence>